<reference evidence="4" key="1">
    <citation type="submission" date="2023-11" db="EMBL/GenBank/DDBJ databases">
        <title>Genome Sequence of Bacillus pseudomycoides stain BUPM19.</title>
        <authorList>
            <person name="Farhat A."/>
        </authorList>
    </citation>
    <scope>NUCLEOTIDE SEQUENCE [LARGE SCALE GENOMIC DNA]</scope>
    <source>
        <strain evidence="4">BUPM19</strain>
    </source>
</reference>
<keyword evidence="1" id="KW-0472">Membrane</keyword>
<dbReference type="PANTHER" id="PTHR43798:SF28">
    <property type="entry name" value="AB HYDROLASE-1 DOMAIN-CONTAINING PROTEIN"/>
    <property type="match status" value="1"/>
</dbReference>
<feature type="domain" description="AB hydrolase-1" evidence="2">
    <location>
        <begin position="65"/>
        <end position="167"/>
    </location>
</feature>
<keyword evidence="1" id="KW-0812">Transmembrane</keyword>
<dbReference type="Pfam" id="PF00561">
    <property type="entry name" value="Abhydrolase_1"/>
    <property type="match status" value="2"/>
</dbReference>
<dbReference type="InterPro" id="IPR000073">
    <property type="entry name" value="AB_hydrolase_1"/>
</dbReference>
<feature type="transmembrane region" description="Helical" evidence="1">
    <location>
        <begin position="6"/>
        <end position="23"/>
    </location>
</feature>
<evidence type="ECO:0000313" key="3">
    <source>
        <dbReference type="EMBL" id="MDZ5606205.1"/>
    </source>
</evidence>
<organism evidence="3 4">
    <name type="scientific">Bacillus bingmayongensis</name>
    <dbReference type="NCBI Taxonomy" id="1150157"/>
    <lineage>
        <taxon>Bacteria</taxon>
        <taxon>Bacillati</taxon>
        <taxon>Bacillota</taxon>
        <taxon>Bacilli</taxon>
        <taxon>Bacillales</taxon>
        <taxon>Bacillaceae</taxon>
        <taxon>Bacillus</taxon>
    </lineage>
</organism>
<dbReference type="SUPFAM" id="SSF53474">
    <property type="entry name" value="alpha/beta-Hydrolases"/>
    <property type="match status" value="1"/>
</dbReference>
<evidence type="ECO:0000256" key="1">
    <source>
        <dbReference type="SAM" id="Phobius"/>
    </source>
</evidence>
<evidence type="ECO:0000259" key="2">
    <source>
        <dbReference type="Pfam" id="PF00561"/>
    </source>
</evidence>
<name>A0ABU5JS35_9BACI</name>
<dbReference type="GO" id="GO:0016787">
    <property type="term" value="F:hydrolase activity"/>
    <property type="evidence" value="ECO:0007669"/>
    <property type="project" value="UniProtKB-KW"/>
</dbReference>
<dbReference type="Gene3D" id="3.40.50.1820">
    <property type="entry name" value="alpha/beta hydrolase"/>
    <property type="match status" value="1"/>
</dbReference>
<dbReference type="RefSeq" id="WP_374216805.1">
    <property type="nucleotide sequence ID" value="NZ_JAXOVW010000004.1"/>
</dbReference>
<accession>A0ABU5JS35</accession>
<gene>
    <name evidence="3" type="ORF">U2I54_03560</name>
</gene>
<feature type="domain" description="AB hydrolase-1" evidence="2">
    <location>
        <begin position="215"/>
        <end position="271"/>
    </location>
</feature>
<proteinExistence type="predicted"/>
<dbReference type="Proteomes" id="UP001291930">
    <property type="component" value="Unassembled WGS sequence"/>
</dbReference>
<comment type="caution">
    <text evidence="3">The sequence shown here is derived from an EMBL/GenBank/DDBJ whole genome shotgun (WGS) entry which is preliminary data.</text>
</comment>
<dbReference type="PRINTS" id="PR00111">
    <property type="entry name" value="ABHYDROLASE"/>
</dbReference>
<dbReference type="PANTHER" id="PTHR43798">
    <property type="entry name" value="MONOACYLGLYCEROL LIPASE"/>
    <property type="match status" value="1"/>
</dbReference>
<protein>
    <submittedName>
        <fullName evidence="3">Alpha/beta hydrolase</fullName>
    </submittedName>
</protein>
<keyword evidence="3" id="KW-0378">Hydrolase</keyword>
<dbReference type="InterPro" id="IPR050266">
    <property type="entry name" value="AB_hydrolase_sf"/>
</dbReference>
<keyword evidence="4" id="KW-1185">Reference proteome</keyword>
<dbReference type="InterPro" id="IPR029058">
    <property type="entry name" value="AB_hydrolase_fold"/>
</dbReference>
<sequence>MKRLKFYIISGIALLLLVIFNIVEKPTAKVEEVKDTVVTKLNTEEKMVEIDGQTIYFKQIGEGKPPLLMLHGFGGSSDGFRDIYPELAKDHTIIAVDILGFGRSSKPVDFEYSFPNQVNLYYKLMKKLGYDKFAVLGHSMGGEMSLNLTYLYPGVVTHLVLTDATGIESFQQKESFTTPNVSTDLSTVSAVKEYRENEVKNRRDDKEHYSELTKMRERRIAMDANEIKVPTLIIWGRNDKSVSWKNGETYHQLFKNSTFHIIEKGYHAPFRQEPEEFMGYVKEFFEQHPFSK</sequence>
<keyword evidence="1" id="KW-1133">Transmembrane helix</keyword>
<dbReference type="EMBL" id="JAXOVW010000004">
    <property type="protein sequence ID" value="MDZ5606205.1"/>
    <property type="molecule type" value="Genomic_DNA"/>
</dbReference>
<evidence type="ECO:0000313" key="4">
    <source>
        <dbReference type="Proteomes" id="UP001291930"/>
    </source>
</evidence>